<name>A0A7G6T181_9HYPH</name>
<evidence type="ECO:0000313" key="1">
    <source>
        <dbReference type="EMBL" id="QND60513.1"/>
    </source>
</evidence>
<sequence>MILGRQRAENFLVEWVEKYDLIQGCSGRDQTQIEQLARRLIADAEAEGISEIDLTEAFNETRYSALADLLMPKT</sequence>
<dbReference type="AlphaFoldDB" id="A0A7G6T181"/>
<evidence type="ECO:0000313" key="2">
    <source>
        <dbReference type="Proteomes" id="UP000515465"/>
    </source>
</evidence>
<proteinExistence type="predicted"/>
<dbReference type="EMBL" id="CP050296">
    <property type="protein sequence ID" value="QND60513.1"/>
    <property type="molecule type" value="Genomic_DNA"/>
</dbReference>
<gene>
    <name evidence="1" type="ORF">HB778_31200</name>
</gene>
<protein>
    <submittedName>
        <fullName evidence="1">DUF768 domain-containing protein</fullName>
    </submittedName>
</protein>
<organism evidence="1 2">
    <name type="scientific">Mesorhizobium huakuii</name>
    <dbReference type="NCBI Taxonomy" id="28104"/>
    <lineage>
        <taxon>Bacteria</taxon>
        <taxon>Pseudomonadati</taxon>
        <taxon>Pseudomonadota</taxon>
        <taxon>Alphaproteobacteria</taxon>
        <taxon>Hyphomicrobiales</taxon>
        <taxon>Phyllobacteriaceae</taxon>
        <taxon>Mesorhizobium</taxon>
    </lineage>
</organism>
<dbReference type="Proteomes" id="UP000515465">
    <property type="component" value="Chromosome"/>
</dbReference>
<reference evidence="2" key="1">
    <citation type="journal article" date="2020" name="Mol. Plant Microbe">
        <title>Rhizobial microsymbionts of the narrowly endemic Oxytropis species growing in Kamchatka are characterized by significant genetic diversity and possess a set of genes that are associated with T3SS and T6SS secretion systems and can affect the development of symbiosis.</title>
        <authorList>
            <person name="Safronova V."/>
            <person name="Guro P."/>
            <person name="Sazanova A."/>
            <person name="Kuznetsova I."/>
            <person name="Belimov A."/>
            <person name="Yakubov V."/>
            <person name="Chirak E."/>
            <person name="Afonin A."/>
            <person name="Gogolev Y."/>
            <person name="Andronov E."/>
            <person name="Tikhonovich I."/>
        </authorList>
    </citation>
    <scope>NUCLEOTIDE SEQUENCE [LARGE SCALE GENOMIC DNA]</scope>
    <source>
        <strain evidence="2">583</strain>
    </source>
</reference>
<accession>A0A7G6T181</accession>
<dbReference type="RefSeq" id="WP_183459486.1">
    <property type="nucleotide sequence ID" value="NZ_CP050296.1"/>
</dbReference>